<proteinExistence type="predicted"/>
<keyword evidence="2" id="KW-1185">Reference proteome</keyword>
<evidence type="ECO:0000313" key="1">
    <source>
        <dbReference type="EMBL" id="KAK7390591.1"/>
    </source>
</evidence>
<protein>
    <submittedName>
        <fullName evidence="1">Uncharacterized protein</fullName>
    </submittedName>
</protein>
<evidence type="ECO:0000313" key="2">
    <source>
        <dbReference type="Proteomes" id="UP001386955"/>
    </source>
</evidence>
<comment type="caution">
    <text evidence="1">The sequence shown here is derived from an EMBL/GenBank/DDBJ whole genome shotgun (WGS) entry which is preliminary data.</text>
</comment>
<dbReference type="EMBL" id="JAYMYS010000006">
    <property type="protein sequence ID" value="KAK7390591.1"/>
    <property type="molecule type" value="Genomic_DNA"/>
</dbReference>
<name>A0AAN9S7S1_PSOTE</name>
<dbReference type="AlphaFoldDB" id="A0AAN9S7S1"/>
<organism evidence="1 2">
    <name type="scientific">Psophocarpus tetragonolobus</name>
    <name type="common">Winged bean</name>
    <name type="synonym">Dolichos tetragonolobus</name>
    <dbReference type="NCBI Taxonomy" id="3891"/>
    <lineage>
        <taxon>Eukaryota</taxon>
        <taxon>Viridiplantae</taxon>
        <taxon>Streptophyta</taxon>
        <taxon>Embryophyta</taxon>
        <taxon>Tracheophyta</taxon>
        <taxon>Spermatophyta</taxon>
        <taxon>Magnoliopsida</taxon>
        <taxon>eudicotyledons</taxon>
        <taxon>Gunneridae</taxon>
        <taxon>Pentapetalae</taxon>
        <taxon>rosids</taxon>
        <taxon>fabids</taxon>
        <taxon>Fabales</taxon>
        <taxon>Fabaceae</taxon>
        <taxon>Papilionoideae</taxon>
        <taxon>50 kb inversion clade</taxon>
        <taxon>NPAAA clade</taxon>
        <taxon>indigoferoid/millettioid clade</taxon>
        <taxon>Phaseoleae</taxon>
        <taxon>Psophocarpus</taxon>
    </lineage>
</organism>
<accession>A0AAN9S7S1</accession>
<gene>
    <name evidence="1" type="ORF">VNO78_25900</name>
</gene>
<sequence>MLHPCLLATSARMEVEVVICTLVPRLYHCDEAQRYPHGVTPKSPKALGSGRLSQMKNEALEAAGDRVTILEALCKQHMGKEIVIMVKHYIDHILEFRRVLIDRHKECGKKLGFRRALIDTISVSFAEMYALGGHLSTYRVLP</sequence>
<dbReference type="Proteomes" id="UP001386955">
    <property type="component" value="Unassembled WGS sequence"/>
</dbReference>
<reference evidence="1 2" key="1">
    <citation type="submission" date="2024-01" db="EMBL/GenBank/DDBJ databases">
        <title>The genomes of 5 underutilized Papilionoideae crops provide insights into root nodulation and disease resistanc.</title>
        <authorList>
            <person name="Jiang F."/>
        </authorList>
    </citation>
    <scope>NUCLEOTIDE SEQUENCE [LARGE SCALE GENOMIC DNA]</scope>
    <source>
        <strain evidence="1">DUOXIRENSHENG_FW03</strain>
        <tissue evidence="1">Leaves</tissue>
    </source>
</reference>